<evidence type="ECO:0008006" key="5">
    <source>
        <dbReference type="Google" id="ProtNLM"/>
    </source>
</evidence>
<evidence type="ECO:0000313" key="4">
    <source>
        <dbReference type="Proteomes" id="UP000781958"/>
    </source>
</evidence>
<dbReference type="RefSeq" id="WP_209769711.1">
    <property type="nucleotide sequence ID" value="NZ_JAGINP010000021.1"/>
</dbReference>
<name>A0ABS4SS53_9PROT</name>
<dbReference type="Proteomes" id="UP000781958">
    <property type="component" value="Unassembled WGS sequence"/>
</dbReference>
<dbReference type="EMBL" id="JAGINP010000021">
    <property type="protein sequence ID" value="MBP2295272.1"/>
    <property type="molecule type" value="Genomic_DNA"/>
</dbReference>
<keyword evidence="2" id="KW-0732">Signal</keyword>
<evidence type="ECO:0000256" key="2">
    <source>
        <dbReference type="SAM" id="SignalP"/>
    </source>
</evidence>
<accession>A0ABS4SS53</accession>
<evidence type="ECO:0000256" key="1">
    <source>
        <dbReference type="SAM" id="Coils"/>
    </source>
</evidence>
<evidence type="ECO:0000313" key="3">
    <source>
        <dbReference type="EMBL" id="MBP2295272.1"/>
    </source>
</evidence>
<protein>
    <recommendedName>
        <fullName evidence="5">DUF4139 domain-containing protein</fullName>
    </recommendedName>
</protein>
<sequence>MSGITKAAAAALAAPLLVASYAALPAFAAEQPAGGLALKRVLLSTGGVGYFEHEARVSGDAALTLEVRRDQVDDVLKSIVVYDDRGGVGTVDLAGQEPLETAFRELPFTPDDLASPTALLNALKGAEVRAAGSRDLSGRLLSVTEEAVQLPNGVGVTTRHRVSLMTAEGLRQLVLEDTDSLRFADPRVQAQLDKALAAVADSAGKERRRLTIRMTAPKDNAGAERTVRVAYVVGAPLWKATYRLTLPEVGAGAKTGNLQGWAVLENLSGDDWNGVELSVASGNPVTFRQALYSAYFVNRPEVPVEVLGRVLPTPDEGAIAADRMAKAEAPMPRARTGGGMAPPVAMAAPMAPSPGASMGADAPPPAPLQMPKPLPPNAAEPFAAESSEATAQVLFRYPQPVTLVNGGTLMMPIVARAVPAERLSLYQPGTQPRNPLAALRLTNDSAAGSAAGGGGSGLPPGVLTLYETVGGAPAYVGDARLAALPSGESRLLSFAVDQAVTVDRSDQPSRTLSRASLADGVLQLTVTERQTTTYRIAGAVREDRSVIVEHPRRPGWDLVEPANAAPDTTANAYRLPVSVPAGKTATLAVALERPRVERIGLADLAPEQVLAYAASAELPAPVREALGKVAALRTTVAEKERRVADIEREQADIAKEQERLRQNLSTLPRDSDLFKRTIGKMGEQETRLDALSRDLGAARKEADAARAGLRDQVRGMKF</sequence>
<organism evidence="3 4">
    <name type="scientific">Azospirillum rugosum</name>
    <dbReference type="NCBI Taxonomy" id="416170"/>
    <lineage>
        <taxon>Bacteria</taxon>
        <taxon>Pseudomonadati</taxon>
        <taxon>Pseudomonadota</taxon>
        <taxon>Alphaproteobacteria</taxon>
        <taxon>Rhodospirillales</taxon>
        <taxon>Azospirillaceae</taxon>
        <taxon>Azospirillum</taxon>
    </lineage>
</organism>
<feature type="chain" id="PRO_5045913854" description="DUF4139 domain-containing protein" evidence="2">
    <location>
        <begin position="29"/>
        <end position="718"/>
    </location>
</feature>
<feature type="signal peptide" evidence="2">
    <location>
        <begin position="1"/>
        <end position="28"/>
    </location>
</feature>
<comment type="caution">
    <text evidence="3">The sequence shown here is derived from an EMBL/GenBank/DDBJ whole genome shotgun (WGS) entry which is preliminary data.</text>
</comment>
<proteinExistence type="predicted"/>
<keyword evidence="4" id="KW-1185">Reference proteome</keyword>
<keyword evidence="1" id="KW-0175">Coiled coil</keyword>
<reference evidence="3 4" key="1">
    <citation type="submission" date="2021-03" db="EMBL/GenBank/DDBJ databases">
        <title>Genomic Encyclopedia of Type Strains, Phase III (KMG-III): the genomes of soil and plant-associated and newly described type strains.</title>
        <authorList>
            <person name="Whitman W."/>
        </authorList>
    </citation>
    <scope>NUCLEOTIDE SEQUENCE [LARGE SCALE GENOMIC DNA]</scope>
    <source>
        <strain evidence="3 4">IMMIB AFH-6</strain>
    </source>
</reference>
<feature type="coiled-coil region" evidence="1">
    <location>
        <begin position="622"/>
        <end position="701"/>
    </location>
</feature>
<gene>
    <name evidence="3" type="ORF">J2851_005077</name>
</gene>